<dbReference type="Proteomes" id="UP000274907">
    <property type="component" value="Unassembled WGS sequence"/>
</dbReference>
<evidence type="ECO:0000256" key="1">
    <source>
        <dbReference type="SAM" id="MobiDB-lite"/>
    </source>
</evidence>
<feature type="transmembrane region" description="Helical" evidence="2">
    <location>
        <begin position="156"/>
        <end position="176"/>
    </location>
</feature>
<name>A0A3R9ZYJ7_9CORY</name>
<keyword evidence="2" id="KW-1133">Transmembrane helix</keyword>
<dbReference type="InterPro" id="IPR036420">
    <property type="entry name" value="BRCT_dom_sf"/>
</dbReference>
<comment type="caution">
    <text evidence="3">The sequence shown here is derived from an EMBL/GenBank/DDBJ whole genome shotgun (WGS) entry which is preliminary data.</text>
</comment>
<reference evidence="3 4" key="1">
    <citation type="submission" date="2018-12" db="EMBL/GenBank/DDBJ databases">
        <title>YIM 101343 draft genome.</title>
        <authorList>
            <person name="Chen X."/>
        </authorList>
    </citation>
    <scope>NUCLEOTIDE SEQUENCE [LARGE SCALE GENOMIC DNA]</scope>
    <source>
        <strain evidence="3 4">YIM 101343</strain>
    </source>
</reference>
<gene>
    <name evidence="3" type="ORF">EAH68_11430</name>
</gene>
<organism evidence="3 4">
    <name type="scientific">Corynebacterium hylobatis</name>
    <dbReference type="NCBI Taxonomy" id="1859290"/>
    <lineage>
        <taxon>Bacteria</taxon>
        <taxon>Bacillati</taxon>
        <taxon>Actinomycetota</taxon>
        <taxon>Actinomycetes</taxon>
        <taxon>Mycobacteriales</taxon>
        <taxon>Corynebacteriaceae</taxon>
        <taxon>Corynebacterium</taxon>
    </lineage>
</organism>
<evidence type="ECO:0000313" key="3">
    <source>
        <dbReference type="EMBL" id="RSZ61688.1"/>
    </source>
</evidence>
<feature type="region of interest" description="Disordered" evidence="1">
    <location>
        <begin position="1"/>
        <end position="30"/>
    </location>
</feature>
<dbReference type="RefSeq" id="WP_126121474.1">
    <property type="nucleotide sequence ID" value="NZ_RXHJ01000016.1"/>
</dbReference>
<protein>
    <recommendedName>
        <fullName evidence="5">BRCT domain-containing protein</fullName>
    </recommendedName>
</protein>
<keyword evidence="2" id="KW-0812">Transmembrane</keyword>
<keyword evidence="2" id="KW-0472">Membrane</keyword>
<keyword evidence="4" id="KW-1185">Reference proteome</keyword>
<dbReference type="Gene3D" id="3.40.50.10190">
    <property type="entry name" value="BRCT domain"/>
    <property type="match status" value="1"/>
</dbReference>
<accession>A0A3R9ZYJ7</accession>
<dbReference type="AlphaFoldDB" id="A0A3R9ZYJ7"/>
<evidence type="ECO:0000313" key="4">
    <source>
        <dbReference type="Proteomes" id="UP000274907"/>
    </source>
</evidence>
<evidence type="ECO:0008006" key="5">
    <source>
        <dbReference type="Google" id="ProtNLM"/>
    </source>
</evidence>
<evidence type="ECO:0000256" key="2">
    <source>
        <dbReference type="SAM" id="Phobius"/>
    </source>
</evidence>
<dbReference type="EMBL" id="RXHJ01000016">
    <property type="protein sequence ID" value="RSZ61688.1"/>
    <property type="molecule type" value="Genomic_DNA"/>
</dbReference>
<sequence length="181" mass="19777">MSSLSDPTDAVSPEHIPPAPDVPTSGDDLNELLRDGTRVAFRGSVFIDGQHYPHGEKLADLCEELDLEYKQSVTKSTCDLLVSDDPDAQDTKAELARKYDKPVITSEDFADWAQERLTGAGDVSVEDQPEPVAKQAEVLSGSGGLEQRNEVPETRLLRAPVVVGAVFILLVLAVLVRRRKR</sequence>
<dbReference type="OrthoDB" id="9763659at2"/>
<proteinExistence type="predicted"/>